<comment type="caution">
    <text evidence="1">The sequence shown here is derived from an EMBL/GenBank/DDBJ whole genome shotgun (WGS) entry which is preliminary data.</text>
</comment>
<dbReference type="Gene3D" id="1.10.3230.30">
    <property type="entry name" value="Phage gp6-like head-tail connector protein"/>
    <property type="match status" value="1"/>
</dbReference>
<evidence type="ECO:0000313" key="1">
    <source>
        <dbReference type="EMBL" id="NYZ69526.1"/>
    </source>
</evidence>
<dbReference type="CDD" id="cd08054">
    <property type="entry name" value="gp6"/>
    <property type="match status" value="1"/>
</dbReference>
<dbReference type="Proteomes" id="UP000569732">
    <property type="component" value="Unassembled WGS sequence"/>
</dbReference>
<keyword evidence="2" id="KW-1185">Reference proteome</keyword>
<protein>
    <submittedName>
        <fullName evidence="1">Phage gp6-like head-tail connector protein</fullName>
    </submittedName>
</protein>
<dbReference type="InterPro" id="IPR006450">
    <property type="entry name" value="Phage_HK97_gp6-like"/>
</dbReference>
<dbReference type="AlphaFoldDB" id="A0A853INU0"/>
<name>A0A853INU0_9GAMM</name>
<proteinExistence type="predicted"/>
<accession>A0A853INU0</accession>
<evidence type="ECO:0000313" key="2">
    <source>
        <dbReference type="Proteomes" id="UP000569732"/>
    </source>
</evidence>
<dbReference type="NCBIfam" id="TIGR01560">
    <property type="entry name" value="put_DNA_pack"/>
    <property type="match status" value="1"/>
</dbReference>
<dbReference type="EMBL" id="JACCKB010000096">
    <property type="protein sequence ID" value="NYZ69526.1"/>
    <property type="molecule type" value="Genomic_DNA"/>
</dbReference>
<dbReference type="Pfam" id="PF05135">
    <property type="entry name" value="Phage_connect_1"/>
    <property type="match status" value="1"/>
</dbReference>
<dbReference type="InterPro" id="IPR021146">
    <property type="entry name" value="Phage_gp6-like_head-tail"/>
</dbReference>
<reference evidence="1 2" key="1">
    <citation type="submission" date="2020-07" db="EMBL/GenBank/DDBJ databases">
        <title>Endozoicomonas sp. nov., isolated from sediment.</title>
        <authorList>
            <person name="Gu T."/>
        </authorList>
    </citation>
    <scope>NUCLEOTIDE SEQUENCE [LARGE SCALE GENOMIC DNA]</scope>
    <source>
        <strain evidence="1 2">SM1973</strain>
    </source>
</reference>
<gene>
    <name evidence="1" type="ORF">H0A36_26260</name>
</gene>
<dbReference type="RefSeq" id="WP_180571510.1">
    <property type="nucleotide sequence ID" value="NZ_JACCKB010000096.1"/>
</dbReference>
<sequence length="102" mass="11638">MLELNLVKKHLNIDEEITEDDAYVQVLIEAAIANFESTTQRPLVQDNPTDIAVVITREIEIGLLMLIGHWYNNRESVVIGGVVSELPLSTQTIWNKYRFKSL</sequence>
<organism evidence="1 2">
    <name type="scientific">Spartinivicinus marinus</name>
    <dbReference type="NCBI Taxonomy" id="2994442"/>
    <lineage>
        <taxon>Bacteria</taxon>
        <taxon>Pseudomonadati</taxon>
        <taxon>Pseudomonadota</taxon>
        <taxon>Gammaproteobacteria</taxon>
        <taxon>Oceanospirillales</taxon>
        <taxon>Zooshikellaceae</taxon>
        <taxon>Spartinivicinus</taxon>
    </lineage>
</organism>